<feature type="transmembrane region" description="Helical" evidence="2">
    <location>
        <begin position="335"/>
        <end position="353"/>
    </location>
</feature>
<dbReference type="Gene3D" id="1.10.287.110">
    <property type="entry name" value="DnaJ domain"/>
    <property type="match status" value="1"/>
</dbReference>
<feature type="transmembrane region" description="Helical" evidence="2">
    <location>
        <begin position="365"/>
        <end position="387"/>
    </location>
</feature>
<comment type="caution">
    <text evidence="4">The sequence shown here is derived from an EMBL/GenBank/DDBJ whole genome shotgun (WGS) entry which is preliminary data.</text>
</comment>
<dbReference type="SUPFAM" id="SSF46565">
    <property type="entry name" value="Chaperone J-domain"/>
    <property type="match status" value="1"/>
</dbReference>
<evidence type="ECO:0000256" key="1">
    <source>
        <dbReference type="SAM" id="MobiDB-lite"/>
    </source>
</evidence>
<gene>
    <name evidence="4" type="ORF">DW026_02545</name>
</gene>
<dbReference type="RefSeq" id="WP_118415600.1">
    <property type="nucleotide sequence ID" value="NZ_QROP01000004.1"/>
</dbReference>
<feature type="transmembrane region" description="Helical" evidence="2">
    <location>
        <begin position="419"/>
        <end position="436"/>
    </location>
</feature>
<dbReference type="PROSITE" id="PS50076">
    <property type="entry name" value="DNAJ_2"/>
    <property type="match status" value="1"/>
</dbReference>
<dbReference type="InterPro" id="IPR036869">
    <property type="entry name" value="J_dom_sf"/>
</dbReference>
<dbReference type="AlphaFoldDB" id="A0AA93BN76"/>
<protein>
    <recommendedName>
        <fullName evidence="3">J domain-containing protein</fullName>
    </recommendedName>
</protein>
<reference evidence="4 5" key="1">
    <citation type="submission" date="2018-08" db="EMBL/GenBank/DDBJ databases">
        <title>A genome reference for cultivated species of the human gut microbiota.</title>
        <authorList>
            <person name="Zou Y."/>
            <person name="Xue W."/>
            <person name="Luo G."/>
        </authorList>
    </citation>
    <scope>NUCLEOTIDE SEQUENCE [LARGE SCALE GENOMIC DNA]</scope>
    <source>
        <strain evidence="4 5">AF38-11</strain>
    </source>
</reference>
<feature type="transmembrane region" description="Helical" evidence="2">
    <location>
        <begin position="442"/>
        <end position="462"/>
    </location>
</feature>
<feature type="region of interest" description="Disordered" evidence="1">
    <location>
        <begin position="642"/>
        <end position="662"/>
    </location>
</feature>
<feature type="transmembrane region" description="Helical" evidence="2">
    <location>
        <begin position="9"/>
        <end position="27"/>
    </location>
</feature>
<sequence>MKSLNNNKYTLACVICLLIAIISIIYVSNVVPTLKSELALKEHNEKFFVNFDKEQFSVLKNSHYFDKKETKDNSEQLKEIGPIPEGKFVSSFNGKGEGIYGYWKPYLAMGSRAVYYTEKVPQRYLSGEIIRDFWGRIEYEEVEKVKYVNEPYWDSRYTTIPYEYTYTFSVIDLSDSISSNASDSIYSICTKQFAKQLISYKNWKFSPNQVKCRRNANWATFYMSVLPKNKDAVVFQSKDEKGISVIRIVYFANRKAYVLDVHSPYELIEKANAIMETFTTFYLQDYNDMVSMRLLLTILGSIAFVVFGLICLLIPKIVLRNRETVLPKQAKYLILYARVMWLVNIICVFADVYPIFTGELRQDSYWWNIFLLFLCAVGMNIFTNMYVVNKAKAENKFDYLIPKWLKFYLIKRHVTDAEYKSVVVFLLYPFFILGNLPFGLCVLGYILPVAILSVILMEVRIFSKWTHEDTNGSNYNEVEELGVFKDYYLLLDINRGASEMDIDIAFNKAMAKYNSRTDAKLYNEVYKRNIQEAYRVLSSTNRLKPEYDKEFDAYRKSNMINYQFLDVNTQKDIAIIQGEIHNANSNASHSKRNGKVHNIILVALLSVVLAAIIFVLLHFGSHSSRYLANSEPDAPLIMPSEDFSSIGGSFDPNDDDDFMDND</sequence>
<evidence type="ECO:0000313" key="5">
    <source>
        <dbReference type="Proteomes" id="UP000283672"/>
    </source>
</evidence>
<feature type="transmembrane region" description="Helical" evidence="2">
    <location>
        <begin position="294"/>
        <end position="314"/>
    </location>
</feature>
<dbReference type="InterPro" id="IPR001623">
    <property type="entry name" value="DnaJ_domain"/>
</dbReference>
<accession>A0AA93BN76</accession>
<dbReference type="Proteomes" id="UP000283672">
    <property type="component" value="Unassembled WGS sequence"/>
</dbReference>
<keyword evidence="2" id="KW-0812">Transmembrane</keyword>
<keyword evidence="2" id="KW-0472">Membrane</keyword>
<organism evidence="4 5">
    <name type="scientific">Segatella copri</name>
    <dbReference type="NCBI Taxonomy" id="165179"/>
    <lineage>
        <taxon>Bacteria</taxon>
        <taxon>Pseudomonadati</taxon>
        <taxon>Bacteroidota</taxon>
        <taxon>Bacteroidia</taxon>
        <taxon>Bacteroidales</taxon>
        <taxon>Prevotellaceae</taxon>
        <taxon>Segatella</taxon>
    </lineage>
</organism>
<feature type="transmembrane region" description="Helical" evidence="2">
    <location>
        <begin position="599"/>
        <end position="619"/>
    </location>
</feature>
<evidence type="ECO:0000259" key="3">
    <source>
        <dbReference type="PROSITE" id="PS50076"/>
    </source>
</evidence>
<dbReference type="EMBL" id="QROP01000004">
    <property type="protein sequence ID" value="RHL41506.1"/>
    <property type="molecule type" value="Genomic_DNA"/>
</dbReference>
<evidence type="ECO:0000256" key="2">
    <source>
        <dbReference type="SAM" id="Phobius"/>
    </source>
</evidence>
<proteinExistence type="predicted"/>
<name>A0AA93BN76_9BACT</name>
<feature type="domain" description="J" evidence="3">
    <location>
        <begin position="486"/>
        <end position="551"/>
    </location>
</feature>
<feature type="compositionally biased region" description="Acidic residues" evidence="1">
    <location>
        <begin position="652"/>
        <end position="662"/>
    </location>
</feature>
<evidence type="ECO:0000313" key="4">
    <source>
        <dbReference type="EMBL" id="RHL41506.1"/>
    </source>
</evidence>
<keyword evidence="2" id="KW-1133">Transmembrane helix</keyword>